<evidence type="ECO:0000256" key="7">
    <source>
        <dbReference type="ARBA" id="ARBA00043224"/>
    </source>
</evidence>
<evidence type="ECO:0000256" key="1">
    <source>
        <dbReference type="ARBA" id="ARBA00006336"/>
    </source>
</evidence>
<reference evidence="9 10" key="1">
    <citation type="submission" date="2017-08" db="EMBL/GenBank/DDBJ databases">
        <title>Infants hospitalized years apart are colonized by the same room-sourced microbial strains.</title>
        <authorList>
            <person name="Brooks B."/>
            <person name="Olm M.R."/>
            <person name="Firek B.A."/>
            <person name="Baker R."/>
            <person name="Thomas B.C."/>
            <person name="Morowitz M.J."/>
            <person name="Banfield J.F."/>
        </authorList>
    </citation>
    <scope>NUCLEOTIDE SEQUENCE [LARGE SCALE GENOMIC DNA]</scope>
    <source>
        <strain evidence="9">S2_006_000_R1_57</strain>
    </source>
</reference>
<dbReference type="GO" id="GO:0008936">
    <property type="term" value="F:nicotinamidase activity"/>
    <property type="evidence" value="ECO:0007669"/>
    <property type="project" value="UniProtKB-EC"/>
</dbReference>
<gene>
    <name evidence="9" type="ORF">DI579_05315</name>
</gene>
<dbReference type="Pfam" id="PF00857">
    <property type="entry name" value="Isochorismatase"/>
    <property type="match status" value="1"/>
</dbReference>
<dbReference type="SUPFAM" id="SSF52499">
    <property type="entry name" value="Isochorismatase-like hydrolases"/>
    <property type="match status" value="1"/>
</dbReference>
<accession>A0A2W5IAN5</accession>
<proteinExistence type="inferred from homology"/>
<evidence type="ECO:0000256" key="6">
    <source>
        <dbReference type="ARBA" id="ARBA00039017"/>
    </source>
</evidence>
<evidence type="ECO:0000256" key="5">
    <source>
        <dbReference type="ARBA" id="ARBA00037900"/>
    </source>
</evidence>
<evidence type="ECO:0000256" key="2">
    <source>
        <dbReference type="ARBA" id="ARBA00022642"/>
    </source>
</evidence>
<comment type="caution">
    <text evidence="9">The sequence shown here is derived from an EMBL/GenBank/DDBJ whole genome shotgun (WGS) entry which is preliminary data.</text>
</comment>
<name>A0A2W5IAN5_9ACTN</name>
<organism evidence="9 10">
    <name type="scientific">Lawsonella clevelandensis</name>
    <dbReference type="NCBI Taxonomy" id="1528099"/>
    <lineage>
        <taxon>Bacteria</taxon>
        <taxon>Bacillati</taxon>
        <taxon>Actinomycetota</taxon>
        <taxon>Actinomycetes</taxon>
        <taxon>Mycobacteriales</taxon>
        <taxon>Lawsonellaceae</taxon>
        <taxon>Lawsonella</taxon>
    </lineage>
</organism>
<dbReference type="EMBL" id="QFOZ01000007">
    <property type="protein sequence ID" value="PZP88780.1"/>
    <property type="molecule type" value="Genomic_DNA"/>
</dbReference>
<protein>
    <recommendedName>
        <fullName evidence="6">nicotinamidase</fullName>
        <ecNumber evidence="6">3.5.1.19</ecNumber>
    </recommendedName>
    <alternativeName>
        <fullName evidence="7">Nicotinamide deamidase</fullName>
    </alternativeName>
</protein>
<dbReference type="InterPro" id="IPR036380">
    <property type="entry name" value="Isochorismatase-like_sf"/>
</dbReference>
<dbReference type="AlphaFoldDB" id="A0A2W5IAN5"/>
<keyword evidence="2" id="KW-0662">Pyridine nucleotide biosynthesis</keyword>
<dbReference type="GO" id="GO:0019363">
    <property type="term" value="P:pyridine nucleotide biosynthetic process"/>
    <property type="evidence" value="ECO:0007669"/>
    <property type="project" value="UniProtKB-KW"/>
</dbReference>
<feature type="domain" description="Isochorismatase-like" evidence="8">
    <location>
        <begin position="3"/>
        <end position="195"/>
    </location>
</feature>
<dbReference type="Gene3D" id="3.40.50.850">
    <property type="entry name" value="Isochorismatase-like"/>
    <property type="match status" value="1"/>
</dbReference>
<dbReference type="GO" id="GO:0046872">
    <property type="term" value="F:metal ion binding"/>
    <property type="evidence" value="ECO:0007669"/>
    <property type="project" value="UniProtKB-KW"/>
</dbReference>
<evidence type="ECO:0000259" key="8">
    <source>
        <dbReference type="Pfam" id="PF00857"/>
    </source>
</evidence>
<evidence type="ECO:0000313" key="10">
    <source>
        <dbReference type="Proteomes" id="UP000248606"/>
    </source>
</evidence>
<dbReference type="PANTHER" id="PTHR11080">
    <property type="entry name" value="PYRAZINAMIDASE/NICOTINAMIDASE"/>
    <property type="match status" value="1"/>
</dbReference>
<evidence type="ECO:0000256" key="3">
    <source>
        <dbReference type="ARBA" id="ARBA00022723"/>
    </source>
</evidence>
<evidence type="ECO:0000256" key="4">
    <source>
        <dbReference type="ARBA" id="ARBA00022801"/>
    </source>
</evidence>
<dbReference type="InterPro" id="IPR052347">
    <property type="entry name" value="Isochorismatase_Nicotinamidase"/>
</dbReference>
<dbReference type="PANTHER" id="PTHR11080:SF2">
    <property type="entry name" value="LD05707P"/>
    <property type="match status" value="1"/>
</dbReference>
<keyword evidence="4" id="KW-0378">Hydrolase</keyword>
<keyword evidence="3" id="KW-0479">Metal-binding</keyword>
<sequence length="198" mass="21284">MRALLIVDMQPTFCEGGELPVTGGNDVADRIADFLRSYAARYGLIVTTQDWHIEPGEHFSDNPDFVDTWPPHGVAGTPHAEVHSHVVSALETLRTTHPDIPQIAVRKGQYAASYSGFEGVTDDGTPLVDVLRRHGVDEVEIVGLAFSHCVCATALDAQRAGFTTTIFADLSASVSPETEMEAQTALAHAGVTVCHSPY</sequence>
<evidence type="ECO:0000313" key="9">
    <source>
        <dbReference type="EMBL" id="PZP88780.1"/>
    </source>
</evidence>
<dbReference type="InterPro" id="IPR000868">
    <property type="entry name" value="Isochorismatase-like_dom"/>
</dbReference>
<comment type="pathway">
    <text evidence="5">Cofactor biosynthesis; nicotinate biosynthesis; nicotinate from nicotinamide: step 1/1.</text>
</comment>
<dbReference type="RefSeq" id="WP_303678851.1">
    <property type="nucleotide sequence ID" value="NZ_JAPJOB010000007.1"/>
</dbReference>
<dbReference type="Proteomes" id="UP000248606">
    <property type="component" value="Unassembled WGS sequence"/>
</dbReference>
<dbReference type="EC" id="3.5.1.19" evidence="6"/>
<comment type="similarity">
    <text evidence="1">Belongs to the isochorismatase family.</text>
</comment>